<feature type="region of interest" description="Disordered" evidence="1">
    <location>
        <begin position="280"/>
        <end position="348"/>
    </location>
</feature>
<evidence type="ECO:0000256" key="1">
    <source>
        <dbReference type="SAM" id="MobiDB-lite"/>
    </source>
</evidence>
<dbReference type="OrthoDB" id="5569655at2759"/>
<comment type="caution">
    <text evidence="2">The sequence shown here is derived from an EMBL/GenBank/DDBJ whole genome shotgun (WGS) entry which is preliminary data.</text>
</comment>
<feature type="compositionally biased region" description="Polar residues" evidence="1">
    <location>
        <begin position="381"/>
        <end position="391"/>
    </location>
</feature>
<dbReference type="Proteomes" id="UP001150538">
    <property type="component" value="Unassembled WGS sequence"/>
</dbReference>
<keyword evidence="3" id="KW-1185">Reference proteome</keyword>
<feature type="compositionally biased region" description="Basic and acidic residues" evidence="1">
    <location>
        <begin position="313"/>
        <end position="323"/>
    </location>
</feature>
<evidence type="ECO:0000313" key="3">
    <source>
        <dbReference type="Proteomes" id="UP001150538"/>
    </source>
</evidence>
<organism evidence="2 3">
    <name type="scientific">Mycoemilia scoparia</name>
    <dbReference type="NCBI Taxonomy" id="417184"/>
    <lineage>
        <taxon>Eukaryota</taxon>
        <taxon>Fungi</taxon>
        <taxon>Fungi incertae sedis</taxon>
        <taxon>Zoopagomycota</taxon>
        <taxon>Kickxellomycotina</taxon>
        <taxon>Kickxellomycetes</taxon>
        <taxon>Kickxellales</taxon>
        <taxon>Kickxellaceae</taxon>
        <taxon>Mycoemilia</taxon>
    </lineage>
</organism>
<dbReference type="EMBL" id="JANBPU010000180">
    <property type="protein sequence ID" value="KAJ1914791.1"/>
    <property type="molecule type" value="Genomic_DNA"/>
</dbReference>
<gene>
    <name evidence="2" type="ORF">H4219_004636</name>
</gene>
<feature type="compositionally biased region" description="Polar residues" evidence="1">
    <location>
        <begin position="74"/>
        <end position="89"/>
    </location>
</feature>
<protein>
    <submittedName>
        <fullName evidence="2">Uncharacterized protein</fullName>
    </submittedName>
</protein>
<proteinExistence type="predicted"/>
<accession>A0A9W7ZQZ8</accession>
<sequence length="620" mass="67593">MTNNSVKDLDAILFSSSSAPLDWAEDGLPPNASVMSPVLQSKQSEPARGSRVVSKDTPKPSVPKATPIHKKTLPQRTNMKPISSNSSPLNKRLDRGRASSQSQQAPPNEKYPGKGLGILGTSPHAKDNNSASLPQARGRSVSYSRGPPRAVGAVNQRTPTRYQKSHNSSAQTHSNKRHNIPRADAVDKWKHDRFSPERSDIKETRDAAKSKVQGIGISSRLKSKAGALNSTAHENPTRKPRTVSMSSGLRRNIQNVGSRNAVTSQIAGQNQKPQEITIVSNASPPSHSYKKDAIPPHKKLGIKSTPTTISKTQDTETPPKNHTDAGTTDIADANQPTSAKPGQLPVSPTMLSLSERVPTIRRHSIASRVLSTIDQLHFGQQAKTASNSPKPQETPKPAQIEEEVEESVSQDIDPHQEWEREWEEFCNNGGLERPLEELSDDNLRHEAHVSKGRGLNINTKHWSVDSSSVYPHSGPVNDSASKSASGLSLNSTCSSGSNMGTLVLENYTTSRPLAGNGLTIAEKAALCSQKHMDDGYTSTSSLNASYNMHDPIRGRHLFSTTLAVSKSHSATIHVYLNDDIGILAHELDNRWGSMPGRYEALRLFLEHQRASVLQMEPWFQ</sequence>
<name>A0A9W7ZQZ8_9FUNG</name>
<feature type="compositionally biased region" description="Polar residues" evidence="1">
    <location>
        <begin position="155"/>
        <end position="173"/>
    </location>
</feature>
<dbReference type="AlphaFoldDB" id="A0A9W7ZQZ8"/>
<feature type="region of interest" description="Disordered" evidence="1">
    <location>
        <begin position="20"/>
        <end position="250"/>
    </location>
</feature>
<feature type="compositionally biased region" description="Basic and acidic residues" evidence="1">
    <location>
        <begin position="184"/>
        <end position="209"/>
    </location>
</feature>
<reference evidence="2" key="1">
    <citation type="submission" date="2022-07" db="EMBL/GenBank/DDBJ databases">
        <title>Phylogenomic reconstructions and comparative analyses of Kickxellomycotina fungi.</title>
        <authorList>
            <person name="Reynolds N.K."/>
            <person name="Stajich J.E."/>
            <person name="Barry K."/>
            <person name="Grigoriev I.V."/>
            <person name="Crous P."/>
            <person name="Smith M.E."/>
        </authorList>
    </citation>
    <scope>NUCLEOTIDE SEQUENCE</scope>
    <source>
        <strain evidence="2">NBRC 100468</strain>
    </source>
</reference>
<evidence type="ECO:0000313" key="2">
    <source>
        <dbReference type="EMBL" id="KAJ1914791.1"/>
    </source>
</evidence>
<feature type="region of interest" description="Disordered" evidence="1">
    <location>
        <begin position="380"/>
        <end position="404"/>
    </location>
</feature>